<dbReference type="EMBL" id="AQQZ01000008">
    <property type="protein sequence ID" value="KNG92609.1"/>
    <property type="molecule type" value="Genomic_DNA"/>
</dbReference>
<sequence length="331" mass="35568">MRGLLIAILVAAAAWSGWWAWGWRSQTQATGAWLEARAADGWEVEVADWGVRGFPNRFDLTLEGVALTDPRAGLGWRADRLHIARLSYNLNHRIVTFPATQTLIWPEGRARLDSDRMRASLVTAGDAAQTLGRLTLVADVLNISGDAGAAALARMQLSMRQVADAPEAYDMALTADGFAPRLPRIADATGDALPATFDRLALRGTVSFDRAWDAGSLTGPRPQPVAIDLDQGEAAWGPLTLKATGRLDVDTLGRLDGELALQARNWREMLARARASGQVPGPVMTGLEQGLTVLARLNGSDETLDITLQFDRGRVSAGPLPLGEAPRLALP</sequence>
<dbReference type="RefSeq" id="WP_050531997.1">
    <property type="nucleotide sequence ID" value="NZ_AQQZ01000008.1"/>
</dbReference>
<dbReference type="STRING" id="1317121.ATO11_16435"/>
<reference evidence="1 2" key="1">
    <citation type="journal article" date="2015" name="Int. J. Syst. Evol. Microbiol.">
        <title>Aestuariivita atlantica sp. nov., isolated from deep sea sediment of the Atlantic Ocean.</title>
        <authorList>
            <person name="Li G."/>
            <person name="Lai Q."/>
            <person name="Du Y."/>
            <person name="Liu X."/>
            <person name="Sun F."/>
            <person name="Shao Z."/>
        </authorList>
    </citation>
    <scope>NUCLEOTIDE SEQUENCE [LARGE SCALE GENOMIC DNA]</scope>
    <source>
        <strain evidence="1 2">22II-S11-z3</strain>
    </source>
</reference>
<protein>
    <recommendedName>
        <fullName evidence="3">DUF2125 domain-containing protein</fullName>
    </recommendedName>
</protein>
<proteinExistence type="predicted"/>
<accession>A0A0L1JLI1</accession>
<keyword evidence="2" id="KW-1185">Reference proteome</keyword>
<dbReference type="AlphaFoldDB" id="A0A0L1JLI1"/>
<evidence type="ECO:0008006" key="3">
    <source>
        <dbReference type="Google" id="ProtNLM"/>
    </source>
</evidence>
<dbReference type="InterPro" id="IPR018666">
    <property type="entry name" value="DUF2125"/>
</dbReference>
<dbReference type="OrthoDB" id="7625707at2"/>
<dbReference type="Pfam" id="PF09898">
    <property type="entry name" value="DUF2125"/>
    <property type="match status" value="1"/>
</dbReference>
<dbReference type="Proteomes" id="UP000036938">
    <property type="component" value="Unassembled WGS sequence"/>
</dbReference>
<evidence type="ECO:0000313" key="1">
    <source>
        <dbReference type="EMBL" id="KNG92609.1"/>
    </source>
</evidence>
<name>A0A0L1JLI1_9RHOB</name>
<comment type="caution">
    <text evidence="1">The sequence shown here is derived from an EMBL/GenBank/DDBJ whole genome shotgun (WGS) entry which is preliminary data.</text>
</comment>
<organism evidence="1 2">
    <name type="scientific">Pseudaestuariivita atlantica</name>
    <dbReference type="NCBI Taxonomy" id="1317121"/>
    <lineage>
        <taxon>Bacteria</taxon>
        <taxon>Pseudomonadati</taxon>
        <taxon>Pseudomonadota</taxon>
        <taxon>Alphaproteobacteria</taxon>
        <taxon>Rhodobacterales</taxon>
        <taxon>Paracoccaceae</taxon>
        <taxon>Pseudaestuariivita</taxon>
    </lineage>
</organism>
<gene>
    <name evidence="1" type="ORF">ATO11_16435</name>
</gene>
<evidence type="ECO:0000313" key="2">
    <source>
        <dbReference type="Proteomes" id="UP000036938"/>
    </source>
</evidence>